<dbReference type="WBParaSite" id="TASK_0000270701-mRNA-1">
    <property type="protein sequence ID" value="TASK_0000270701-mRNA-1"/>
    <property type="gene ID" value="TASK_0000270701"/>
</dbReference>
<dbReference type="AlphaFoldDB" id="A0A0R3VZ63"/>
<evidence type="ECO:0000313" key="1">
    <source>
        <dbReference type="EMBL" id="VDK25939.1"/>
    </source>
</evidence>
<organism evidence="3">
    <name type="scientific">Taenia asiatica</name>
    <name type="common">Asian tapeworm</name>
    <dbReference type="NCBI Taxonomy" id="60517"/>
    <lineage>
        <taxon>Eukaryota</taxon>
        <taxon>Metazoa</taxon>
        <taxon>Spiralia</taxon>
        <taxon>Lophotrochozoa</taxon>
        <taxon>Platyhelminthes</taxon>
        <taxon>Cestoda</taxon>
        <taxon>Eucestoda</taxon>
        <taxon>Cyclophyllidea</taxon>
        <taxon>Taeniidae</taxon>
        <taxon>Taenia</taxon>
    </lineage>
</organism>
<reference evidence="3" key="1">
    <citation type="submission" date="2017-02" db="UniProtKB">
        <authorList>
            <consortium name="WormBaseParasite"/>
        </authorList>
    </citation>
    <scope>IDENTIFICATION</scope>
</reference>
<dbReference type="GO" id="GO:0034704">
    <property type="term" value="C:calcium channel complex"/>
    <property type="evidence" value="ECO:0007669"/>
    <property type="project" value="TreeGrafter"/>
</dbReference>
<dbReference type="Proteomes" id="UP000282613">
    <property type="component" value="Unassembled WGS sequence"/>
</dbReference>
<dbReference type="InterPro" id="IPR015925">
    <property type="entry name" value="Ryanodine_IP3_receptor"/>
</dbReference>
<dbReference type="PANTHER" id="PTHR46399">
    <property type="entry name" value="B30.2/SPRY DOMAIN-CONTAINING PROTEIN"/>
    <property type="match status" value="1"/>
</dbReference>
<keyword evidence="2" id="KW-1185">Reference proteome</keyword>
<reference evidence="1 2" key="2">
    <citation type="submission" date="2018-11" db="EMBL/GenBank/DDBJ databases">
        <authorList>
            <consortium name="Pathogen Informatics"/>
        </authorList>
    </citation>
    <scope>NUCLEOTIDE SEQUENCE [LARGE SCALE GENOMIC DNA]</scope>
</reference>
<dbReference type="GO" id="GO:0014808">
    <property type="term" value="P:release of sequestered calcium ion into cytosol by sarcoplasmic reticulum"/>
    <property type="evidence" value="ECO:0007669"/>
    <property type="project" value="TreeGrafter"/>
</dbReference>
<evidence type="ECO:0000313" key="3">
    <source>
        <dbReference type="WBParaSite" id="TASK_0000270701-mRNA-1"/>
    </source>
</evidence>
<name>A0A0R3VZ63_TAEAS</name>
<dbReference type="STRING" id="60517.A0A0R3VZ63"/>
<dbReference type="PANTHER" id="PTHR46399:SF8">
    <property type="entry name" value="B30.2_SPRY DOMAIN-CONTAINING PROTEIN"/>
    <property type="match status" value="1"/>
</dbReference>
<dbReference type="GO" id="GO:0005790">
    <property type="term" value="C:smooth endoplasmic reticulum"/>
    <property type="evidence" value="ECO:0007669"/>
    <property type="project" value="TreeGrafter"/>
</dbReference>
<protein>
    <submittedName>
        <fullName evidence="3">DUF1741 domain-containing protein</fullName>
    </submittedName>
</protein>
<dbReference type="GO" id="GO:0006941">
    <property type="term" value="P:striated muscle contraction"/>
    <property type="evidence" value="ECO:0007669"/>
    <property type="project" value="TreeGrafter"/>
</dbReference>
<gene>
    <name evidence="1" type="ORF">TASK_LOCUS2708</name>
</gene>
<evidence type="ECO:0000313" key="2">
    <source>
        <dbReference type="Proteomes" id="UP000282613"/>
    </source>
</evidence>
<dbReference type="OrthoDB" id="300855at2759"/>
<dbReference type="GO" id="GO:0005219">
    <property type="term" value="F:ryanodine-sensitive calcium-release channel activity"/>
    <property type="evidence" value="ECO:0007669"/>
    <property type="project" value="TreeGrafter"/>
</dbReference>
<dbReference type="GO" id="GO:0030018">
    <property type="term" value="C:Z disc"/>
    <property type="evidence" value="ECO:0007669"/>
    <property type="project" value="TreeGrafter"/>
</dbReference>
<proteinExistence type="predicted"/>
<dbReference type="EMBL" id="UYRS01002661">
    <property type="protein sequence ID" value="VDK25939.1"/>
    <property type="molecule type" value="Genomic_DNA"/>
</dbReference>
<sequence length="354" mass="39784">MTTTTTTAPYTIKQFADERGGCERGRADVLGEEEEEGEGIRHPSSRFAYGLLSKLLDCVEGVMSTVREDKPSRMFNRHQHLTQTSEDIKILVRVVLPLLERYITTLASPTSSTPTRARRLRRRRWPRRNSGIEVDLLFTKLFNLLRLKTRCFGADVNATVSCLKCLIECLDFKAIGTIRLGAYSIDYLHMILLPTLKTMFVHIIKTGVGEDLLLCHLQATCYHILNALYVLGTTGRRHANRPELMEELNRELMGGFCVPSFGHRLMLGVCLAALTTYFPVASLEPEMSAYNPRLIAHDTEEADYTFEARGKSVVGKNLPSLYKVIDDIAHLAKADYGGTQESHLTEVTLPMLCS</sequence>
<dbReference type="GO" id="GO:0033017">
    <property type="term" value="C:sarcoplasmic reticulum membrane"/>
    <property type="evidence" value="ECO:0007669"/>
    <property type="project" value="TreeGrafter"/>
</dbReference>
<accession>A0A0R3VZ63</accession>
<dbReference type="GO" id="GO:0042383">
    <property type="term" value="C:sarcolemma"/>
    <property type="evidence" value="ECO:0007669"/>
    <property type="project" value="TreeGrafter"/>
</dbReference>